<accession>G7DSZ2</accession>
<keyword evidence="11" id="KW-1185">Reference proteome</keyword>
<comment type="caution">
    <text evidence="10">The sequence shown here is derived from an EMBL/GenBank/DDBJ whole genome shotgun (WGS) entry which is preliminary data.</text>
</comment>
<dbReference type="Proteomes" id="UP000009131">
    <property type="component" value="Unassembled WGS sequence"/>
</dbReference>
<dbReference type="InterPro" id="IPR013150">
    <property type="entry name" value="TFIIB_cyclin"/>
</dbReference>
<dbReference type="PRINTS" id="PR00685">
    <property type="entry name" value="TIFACTORIIB"/>
</dbReference>
<dbReference type="Pfam" id="PF08271">
    <property type="entry name" value="Zn_Ribbon_TF"/>
    <property type="match status" value="1"/>
</dbReference>
<proteinExistence type="inferred from homology"/>
<dbReference type="InterPro" id="IPR013137">
    <property type="entry name" value="Znf_TFIIB"/>
</dbReference>
<dbReference type="GO" id="GO:0016251">
    <property type="term" value="F:RNA polymerase II general transcription initiation factor activity"/>
    <property type="evidence" value="ECO:0007669"/>
    <property type="project" value="TreeGrafter"/>
</dbReference>
<dbReference type="FunCoup" id="G7DSZ2">
    <property type="interactions" value="513"/>
</dbReference>
<dbReference type="PROSITE" id="PS51134">
    <property type="entry name" value="ZF_TFIIB"/>
    <property type="match status" value="1"/>
</dbReference>
<dbReference type="PANTHER" id="PTHR11618">
    <property type="entry name" value="TRANSCRIPTION INITIATION FACTOR IIB-RELATED"/>
    <property type="match status" value="1"/>
</dbReference>
<evidence type="ECO:0000256" key="7">
    <source>
        <dbReference type="PROSITE-ProRule" id="PRU00469"/>
    </source>
</evidence>
<dbReference type="InterPro" id="IPR013763">
    <property type="entry name" value="Cyclin-like_dom"/>
</dbReference>
<evidence type="ECO:0000259" key="9">
    <source>
        <dbReference type="PROSITE" id="PS51134"/>
    </source>
</evidence>
<sequence>MQAFPLRQSAITSITAPSVEEVFREDLAVRLICPSCQDPTPNLAEEYSSGDLVCRSCGLVLSDRIVDERSEWRTFAGDEKGDDPSRVGGPSPLAGLGGSADQFSTIISDRDGNSGLAKELQKAALRTQRASGEKNLVGSYKEISAVCEKINLPTMVSDIAKQLYKRQDDEKLLKGKSNDAIIAACIFIACRQAGVSRTFKEIVELSRVPKKVLGQCFKILKSVFDTNDVGTGGITADGTVVTDTTHRVNLGGNGPEDTIVRFCNHLGMSAYIQSRGREVVRKVMNLGVLDGRSPVTVAGSCIYLTAHLFGEPRSARDIGEVAGVTDGTIRMAYRLIHPHLDEVIDQAWIDSGRADRSLLPSV</sequence>
<dbReference type="FunFam" id="2.20.25.10:FF:000036">
    <property type="entry name" value="Transcription initiation factor IIB"/>
    <property type="match status" value="1"/>
</dbReference>
<gene>
    <name evidence="10" type="primary">Mo00347</name>
    <name evidence="10" type="ORF">E5Q_00347</name>
</gene>
<dbReference type="Gene3D" id="1.10.472.10">
    <property type="entry name" value="Cyclin-like"/>
    <property type="match status" value="2"/>
</dbReference>
<dbReference type="GO" id="GO:0006367">
    <property type="term" value="P:transcription initiation at RNA polymerase II promoter"/>
    <property type="evidence" value="ECO:0007669"/>
    <property type="project" value="TreeGrafter"/>
</dbReference>
<evidence type="ECO:0000256" key="6">
    <source>
        <dbReference type="ARBA" id="ARBA00031706"/>
    </source>
</evidence>
<dbReference type="Pfam" id="PF00382">
    <property type="entry name" value="TFIIB"/>
    <property type="match status" value="2"/>
</dbReference>
<evidence type="ECO:0000256" key="8">
    <source>
        <dbReference type="SAM" id="MobiDB-lite"/>
    </source>
</evidence>
<reference evidence="10 11" key="2">
    <citation type="journal article" date="2012" name="Open Biol.">
        <title>Characteristics of nucleosomes and linker DNA regions on the genome of the basidiomycete Mixia osmundae revealed by mono- and dinucleosome mapping.</title>
        <authorList>
            <person name="Nishida H."/>
            <person name="Kondo S."/>
            <person name="Matsumoto T."/>
            <person name="Suzuki Y."/>
            <person name="Yoshikawa H."/>
            <person name="Taylor T.D."/>
            <person name="Sugiyama J."/>
        </authorList>
    </citation>
    <scope>NUCLEOTIDE SEQUENCE [LARGE SCALE GENOMIC DNA]</scope>
    <source>
        <strain evidence="11">CBS 9802 / IAM 14324 / JCM 22182 / KY 12970</strain>
    </source>
</reference>
<dbReference type="STRING" id="764103.G7DSZ2"/>
<keyword evidence="4" id="KW-0805">Transcription regulation</keyword>
<dbReference type="InterPro" id="IPR036915">
    <property type="entry name" value="Cyclin-like_sf"/>
</dbReference>
<evidence type="ECO:0000256" key="3">
    <source>
        <dbReference type="ARBA" id="ARBA00022737"/>
    </source>
</evidence>
<dbReference type="GO" id="GO:0005634">
    <property type="term" value="C:nucleus"/>
    <property type="evidence" value="ECO:0007669"/>
    <property type="project" value="TreeGrafter"/>
</dbReference>
<feature type="region of interest" description="Disordered" evidence="8">
    <location>
        <begin position="75"/>
        <end position="97"/>
    </location>
</feature>
<dbReference type="Gene3D" id="2.20.25.10">
    <property type="match status" value="1"/>
</dbReference>
<keyword evidence="7" id="KW-0479">Metal-binding</keyword>
<keyword evidence="7" id="KW-0863">Zinc-finger</keyword>
<feature type="domain" description="TFIIB-type" evidence="9">
    <location>
        <begin position="29"/>
        <end position="62"/>
    </location>
</feature>
<evidence type="ECO:0000313" key="11">
    <source>
        <dbReference type="Proteomes" id="UP000009131"/>
    </source>
</evidence>
<dbReference type="PANTHER" id="PTHR11618:SF13">
    <property type="entry name" value="TRANSCRIPTION INITIATION FACTOR IIB"/>
    <property type="match status" value="1"/>
</dbReference>
<dbReference type="SUPFAM" id="SSF57783">
    <property type="entry name" value="Zinc beta-ribbon"/>
    <property type="match status" value="1"/>
</dbReference>
<organism evidence="10 11">
    <name type="scientific">Mixia osmundae (strain CBS 9802 / IAM 14324 / JCM 22182 / KY 12970)</name>
    <dbReference type="NCBI Taxonomy" id="764103"/>
    <lineage>
        <taxon>Eukaryota</taxon>
        <taxon>Fungi</taxon>
        <taxon>Dikarya</taxon>
        <taxon>Basidiomycota</taxon>
        <taxon>Pucciniomycotina</taxon>
        <taxon>Mixiomycetes</taxon>
        <taxon>Mixiales</taxon>
        <taxon>Mixiaceae</taxon>
        <taxon>Mixia</taxon>
    </lineage>
</organism>
<dbReference type="GO" id="GO:0070897">
    <property type="term" value="P:transcription preinitiation complex assembly"/>
    <property type="evidence" value="ECO:0007669"/>
    <property type="project" value="InterPro"/>
</dbReference>
<dbReference type="RefSeq" id="XP_014565771.1">
    <property type="nucleotide sequence ID" value="XM_014710285.1"/>
</dbReference>
<name>G7DSZ2_MIXOS</name>
<dbReference type="InParanoid" id="G7DSZ2"/>
<dbReference type="OrthoDB" id="25790at2759"/>
<dbReference type="SUPFAM" id="SSF47954">
    <property type="entry name" value="Cyclin-like"/>
    <property type="match status" value="2"/>
</dbReference>
<evidence type="ECO:0000256" key="5">
    <source>
        <dbReference type="ARBA" id="ARBA00023163"/>
    </source>
</evidence>
<dbReference type="SMART" id="SM00385">
    <property type="entry name" value="CYCLIN"/>
    <property type="match status" value="2"/>
</dbReference>
<dbReference type="GO" id="GO:0008270">
    <property type="term" value="F:zinc ion binding"/>
    <property type="evidence" value="ECO:0007669"/>
    <property type="project" value="UniProtKB-KW"/>
</dbReference>
<evidence type="ECO:0000256" key="1">
    <source>
        <dbReference type="ARBA" id="ARBA00010857"/>
    </source>
</evidence>
<dbReference type="GO" id="GO:0017025">
    <property type="term" value="F:TBP-class protein binding"/>
    <property type="evidence" value="ECO:0007669"/>
    <property type="project" value="InterPro"/>
</dbReference>
<keyword evidence="7" id="KW-0862">Zinc</keyword>
<dbReference type="HOGENOM" id="CLU_043736_1_0_1"/>
<protein>
    <recommendedName>
        <fullName evidence="2">Transcription initiation factor IIB</fullName>
    </recommendedName>
    <alternativeName>
        <fullName evidence="6">General transcription factor TFIIB</fullName>
    </alternativeName>
</protein>
<dbReference type="AlphaFoldDB" id="G7DSZ2"/>
<dbReference type="PROSITE" id="PS00782">
    <property type="entry name" value="TFIIB"/>
    <property type="match status" value="1"/>
</dbReference>
<dbReference type="InterPro" id="IPR023486">
    <property type="entry name" value="TFIIB_CS"/>
</dbReference>
<evidence type="ECO:0000256" key="2">
    <source>
        <dbReference type="ARBA" id="ARBA00013932"/>
    </source>
</evidence>
<feature type="compositionally biased region" description="Basic and acidic residues" evidence="8">
    <location>
        <begin position="75"/>
        <end position="85"/>
    </location>
</feature>
<dbReference type="GO" id="GO:0097550">
    <property type="term" value="C:transcription preinitiation complex"/>
    <property type="evidence" value="ECO:0007669"/>
    <property type="project" value="TreeGrafter"/>
</dbReference>
<reference evidence="10 11" key="1">
    <citation type="journal article" date="2011" name="J. Gen. Appl. Microbiol.">
        <title>Draft genome sequencing of the enigmatic basidiomycete Mixia osmundae.</title>
        <authorList>
            <person name="Nishida H."/>
            <person name="Nagatsuka Y."/>
            <person name="Sugiyama J."/>
        </authorList>
    </citation>
    <scope>NUCLEOTIDE SEQUENCE [LARGE SCALE GENOMIC DNA]</scope>
    <source>
        <strain evidence="11">CBS 9802 / IAM 14324 / JCM 22182 / KY 12970</strain>
    </source>
</reference>
<comment type="similarity">
    <text evidence="1">Belongs to the TFIIB family.</text>
</comment>
<dbReference type="InterPro" id="IPR000812">
    <property type="entry name" value="TFIIB"/>
</dbReference>
<dbReference type="eggNOG" id="KOG1597">
    <property type="taxonomic scope" value="Eukaryota"/>
</dbReference>
<evidence type="ECO:0000256" key="4">
    <source>
        <dbReference type="ARBA" id="ARBA00023015"/>
    </source>
</evidence>
<evidence type="ECO:0000313" key="10">
    <source>
        <dbReference type="EMBL" id="GAA93702.1"/>
    </source>
</evidence>
<dbReference type="EMBL" id="BABT02000019">
    <property type="protein sequence ID" value="GAA93702.1"/>
    <property type="molecule type" value="Genomic_DNA"/>
</dbReference>
<dbReference type="OMA" id="DHDQRMK"/>
<keyword evidence="5" id="KW-0804">Transcription</keyword>
<keyword evidence="3" id="KW-0677">Repeat</keyword>